<sequence>MAKLLREQYNLKKTEPGTYTVSWHNDWTVGSTFAGSAISGLIHHAVSTYLAETLPAQPDILKMHLEFLRGSECTEGTVTVTPIKRGRLTSHLQAQYAQQGQLRVLALVVATDLTKPVGPSVPTTDGWFLHQPYPPAPKPDFAAVEAGRPDPHWLPAIMDGETLPLTQHQLVLNPVGGFPHDGVSDAWNRLLLPGDDGRMDAMYLAVMADIFPRCPTRACATAASTTRAWAADHPGEPAVLRHHTRAALRRADVFNMTVTLDVEFKRRIGGSGGGEGLRWVFTRVATKRARGGRMDLDISICDENMELLVTAQQLVLVVEVQRKFRGGGSEPKTNL</sequence>
<reference evidence="3 4" key="1">
    <citation type="submission" date="2023-01" db="EMBL/GenBank/DDBJ databases">
        <title>Analysis of 21 Apiospora genomes using comparative genomics revels a genus with tremendous synthesis potential of carbohydrate active enzymes and secondary metabolites.</title>
        <authorList>
            <person name="Sorensen T."/>
        </authorList>
    </citation>
    <scope>NUCLEOTIDE SEQUENCE [LARGE SCALE GENOMIC DNA]</scope>
    <source>
        <strain evidence="3 4">CBS 135458</strain>
    </source>
</reference>
<dbReference type="EMBL" id="JAQQWL010000005">
    <property type="protein sequence ID" value="KAK8074208.1"/>
    <property type="molecule type" value="Genomic_DNA"/>
</dbReference>
<evidence type="ECO:0000313" key="4">
    <source>
        <dbReference type="Proteomes" id="UP001480595"/>
    </source>
</evidence>
<evidence type="ECO:0000313" key="3">
    <source>
        <dbReference type="EMBL" id="KAK8074208.1"/>
    </source>
</evidence>
<dbReference type="InterPro" id="IPR042171">
    <property type="entry name" value="Acyl-CoA_hotdog"/>
</dbReference>
<gene>
    <name evidence="3" type="ORF">PG994_005107</name>
</gene>
<dbReference type="PANTHER" id="PTHR38110">
    <property type="entry name" value="CHROMOSOME 23, WHOLE GENOME SHOTGUN SEQUENCE"/>
    <property type="match status" value="1"/>
</dbReference>
<dbReference type="InterPro" id="IPR052389">
    <property type="entry name" value="Sec_Metab_Biosynth-Assoc"/>
</dbReference>
<dbReference type="InterPro" id="IPR029069">
    <property type="entry name" value="HotDog_dom_sf"/>
</dbReference>
<organism evidence="3 4">
    <name type="scientific">Apiospora phragmitis</name>
    <dbReference type="NCBI Taxonomy" id="2905665"/>
    <lineage>
        <taxon>Eukaryota</taxon>
        <taxon>Fungi</taxon>
        <taxon>Dikarya</taxon>
        <taxon>Ascomycota</taxon>
        <taxon>Pezizomycotina</taxon>
        <taxon>Sordariomycetes</taxon>
        <taxon>Xylariomycetidae</taxon>
        <taxon>Amphisphaeriales</taxon>
        <taxon>Apiosporaceae</taxon>
        <taxon>Apiospora</taxon>
    </lineage>
</organism>
<accession>A0ABR1VWI6</accession>
<protein>
    <recommendedName>
        <fullName evidence="5">Thioesterase family protein</fullName>
    </recommendedName>
</protein>
<comment type="caution">
    <text evidence="3">The sequence shown here is derived from an EMBL/GenBank/DDBJ whole genome shotgun (WGS) entry which is preliminary data.</text>
</comment>
<dbReference type="RefSeq" id="XP_066718683.1">
    <property type="nucleotide sequence ID" value="XM_066856516.1"/>
</dbReference>
<dbReference type="PANTHER" id="PTHR38110:SF1">
    <property type="entry name" value="THIOESTERASE DOMAIN-CONTAINING PROTEIN"/>
    <property type="match status" value="1"/>
</dbReference>
<evidence type="ECO:0008006" key="5">
    <source>
        <dbReference type="Google" id="ProtNLM"/>
    </source>
</evidence>
<dbReference type="InterPro" id="IPR049450">
    <property type="entry name" value="ACOT8-like_C"/>
</dbReference>
<dbReference type="Gene3D" id="2.40.160.210">
    <property type="entry name" value="Acyl-CoA thioesterase, double hotdog domain"/>
    <property type="match status" value="1"/>
</dbReference>
<dbReference type="InterPro" id="IPR049449">
    <property type="entry name" value="TesB_ACOT8-like_N"/>
</dbReference>
<feature type="domain" description="Acyl-CoA thioesterase-like N-terminal HotDog" evidence="1">
    <location>
        <begin position="24"/>
        <end position="108"/>
    </location>
</feature>
<dbReference type="Pfam" id="PF20789">
    <property type="entry name" value="4HBT_3C"/>
    <property type="match status" value="1"/>
</dbReference>
<name>A0ABR1VWI6_9PEZI</name>
<evidence type="ECO:0000259" key="2">
    <source>
        <dbReference type="Pfam" id="PF20789"/>
    </source>
</evidence>
<proteinExistence type="predicted"/>
<evidence type="ECO:0000259" key="1">
    <source>
        <dbReference type="Pfam" id="PF13622"/>
    </source>
</evidence>
<dbReference type="GeneID" id="92089579"/>
<dbReference type="Pfam" id="PF13622">
    <property type="entry name" value="4HBT_3"/>
    <property type="match status" value="1"/>
</dbReference>
<dbReference type="SUPFAM" id="SSF54637">
    <property type="entry name" value="Thioesterase/thiol ester dehydrase-isomerase"/>
    <property type="match status" value="2"/>
</dbReference>
<feature type="domain" description="Acyl-CoA thioesterase-like C-terminal" evidence="2">
    <location>
        <begin position="169"/>
        <end position="317"/>
    </location>
</feature>
<keyword evidence="4" id="KW-1185">Reference proteome</keyword>
<dbReference type="Proteomes" id="UP001480595">
    <property type="component" value="Unassembled WGS sequence"/>
</dbReference>